<dbReference type="InterPro" id="IPR014001">
    <property type="entry name" value="Helicase_ATP-bd"/>
</dbReference>
<dbReference type="InterPro" id="IPR006935">
    <property type="entry name" value="Helicase/UvrB_N"/>
</dbReference>
<dbReference type="PROSITE" id="PS51192">
    <property type="entry name" value="HELICASE_ATP_BIND_1"/>
    <property type="match status" value="1"/>
</dbReference>
<dbReference type="InterPro" id="IPR050742">
    <property type="entry name" value="Helicase_Restrict-Modif_Enz"/>
</dbReference>
<reference evidence="2" key="1">
    <citation type="submission" date="2023-05" db="EMBL/GenBank/DDBJ databases">
        <authorList>
            <person name="Zhang X."/>
        </authorList>
    </citation>
    <scope>NUCLEOTIDE SEQUENCE</scope>
    <source>
        <strain evidence="2">YF14B1</strain>
    </source>
</reference>
<dbReference type="GO" id="GO:0016787">
    <property type="term" value="F:hydrolase activity"/>
    <property type="evidence" value="ECO:0007669"/>
    <property type="project" value="InterPro"/>
</dbReference>
<dbReference type="PANTHER" id="PTHR47396:SF1">
    <property type="entry name" value="ATP-DEPENDENT HELICASE IRC3-RELATED"/>
    <property type="match status" value="1"/>
</dbReference>
<dbReference type="InterPro" id="IPR001650">
    <property type="entry name" value="Helicase_C-like"/>
</dbReference>
<organism evidence="2 3">
    <name type="scientific">Xanthocytophaga flava</name>
    <dbReference type="NCBI Taxonomy" id="3048013"/>
    <lineage>
        <taxon>Bacteria</taxon>
        <taxon>Pseudomonadati</taxon>
        <taxon>Bacteroidota</taxon>
        <taxon>Cytophagia</taxon>
        <taxon>Cytophagales</taxon>
        <taxon>Rhodocytophagaceae</taxon>
        <taxon>Xanthocytophaga</taxon>
    </lineage>
</organism>
<dbReference type="SUPFAM" id="SSF52540">
    <property type="entry name" value="P-loop containing nucleoside triphosphate hydrolases"/>
    <property type="match status" value="1"/>
</dbReference>
<dbReference type="SMART" id="SM00487">
    <property type="entry name" value="DEXDc"/>
    <property type="match status" value="1"/>
</dbReference>
<accession>A0AAE3QRX3</accession>
<feature type="domain" description="Helicase ATP-binding" evidence="1">
    <location>
        <begin position="47"/>
        <end position="196"/>
    </location>
</feature>
<protein>
    <submittedName>
        <fullName evidence="2">DEAD/DEAH box helicase</fullName>
    </submittedName>
</protein>
<keyword evidence="2" id="KW-0067">ATP-binding</keyword>
<dbReference type="GO" id="GO:0004386">
    <property type="term" value="F:helicase activity"/>
    <property type="evidence" value="ECO:0007669"/>
    <property type="project" value="UniProtKB-KW"/>
</dbReference>
<dbReference type="RefSeq" id="WP_313985507.1">
    <property type="nucleotide sequence ID" value="NZ_JASJOS010000014.1"/>
</dbReference>
<dbReference type="Pfam" id="PF04851">
    <property type="entry name" value="ResIII"/>
    <property type="match status" value="1"/>
</dbReference>
<dbReference type="SMART" id="SM00490">
    <property type="entry name" value="HELICc"/>
    <property type="match status" value="1"/>
</dbReference>
<dbReference type="Pfam" id="PF00271">
    <property type="entry name" value="Helicase_C"/>
    <property type="match status" value="1"/>
</dbReference>
<dbReference type="Proteomes" id="UP001241110">
    <property type="component" value="Unassembled WGS sequence"/>
</dbReference>
<dbReference type="GO" id="GO:0005829">
    <property type="term" value="C:cytosol"/>
    <property type="evidence" value="ECO:0007669"/>
    <property type="project" value="TreeGrafter"/>
</dbReference>
<keyword evidence="2" id="KW-0347">Helicase</keyword>
<name>A0AAE3QRX3_9BACT</name>
<comment type="caution">
    <text evidence="2">The sequence shown here is derived from an EMBL/GenBank/DDBJ whole genome shotgun (WGS) entry which is preliminary data.</text>
</comment>
<evidence type="ECO:0000259" key="1">
    <source>
        <dbReference type="PROSITE" id="PS51192"/>
    </source>
</evidence>
<evidence type="ECO:0000313" key="2">
    <source>
        <dbReference type="EMBL" id="MDJ1484342.1"/>
    </source>
</evidence>
<dbReference type="EMBL" id="JASJOS010000014">
    <property type="protein sequence ID" value="MDJ1484342.1"/>
    <property type="molecule type" value="Genomic_DNA"/>
</dbReference>
<dbReference type="InterPro" id="IPR027417">
    <property type="entry name" value="P-loop_NTPase"/>
</dbReference>
<sequence length="539" mass="61305">MPQDLFLDHANCVNGEALPLPNVHAVSVTPALALRGYQQDSMVKLAEKHLSGKKRVILCLPTGAGKTVTFAEITRRALEGISRGRVLILTDRIELLHQAAVTLHKAGLEAGILNAETKHMPRNKVVVAMVETYYRRIKKGWSLPDLKLIIIDEAHKGNFRKVIDQHPDLPMIGATATPIAASKFEPLNHYFEDIVVGTEIHLLIEAGYLSRPRYFAVPMEITASTGYDGEYKNNELYQDFHTPKLYHGCVTNWQKHAQGKKTLIFCVNIPHTVFTARAFSQVHAQVRYVTSETPDAERQAILRWFSGTEGAILVNCGILTTGFDEPSVECIILNRATQSLPLFLQMCGRGARVTASKREFIIIDMGNNLDEHGLWHEPRDWSYLFWTGKAQKTLEIAPTKKCPECESIIALSCVTCPHCGFEFERLSQEQRESEHVHTEEVSIDWSYLKQKSWSEMSVTELIQRAQIGNSYTNTPYKANWIIHRIMERDNPRPLLEELAQLKGYRPGWVDKRLQEYTQTEDKRIIRDFNTPRLKSTLYG</sequence>
<dbReference type="InterPro" id="IPR018886">
    <property type="entry name" value="UPF0547"/>
</dbReference>
<dbReference type="GO" id="GO:0005524">
    <property type="term" value="F:ATP binding"/>
    <property type="evidence" value="ECO:0007669"/>
    <property type="project" value="InterPro"/>
</dbReference>
<dbReference type="Pfam" id="PF10571">
    <property type="entry name" value="UPF0547"/>
    <property type="match status" value="1"/>
</dbReference>
<proteinExistence type="predicted"/>
<keyword evidence="2" id="KW-0547">Nucleotide-binding</keyword>
<dbReference type="AlphaFoldDB" id="A0AAE3QRX3"/>
<keyword evidence="2" id="KW-0378">Hydrolase</keyword>
<dbReference type="PANTHER" id="PTHR47396">
    <property type="entry name" value="TYPE I RESTRICTION ENZYME ECOKI R PROTEIN"/>
    <property type="match status" value="1"/>
</dbReference>
<evidence type="ECO:0000313" key="3">
    <source>
        <dbReference type="Proteomes" id="UP001241110"/>
    </source>
</evidence>
<gene>
    <name evidence="2" type="ORF">QNI16_27845</name>
</gene>
<dbReference type="GO" id="GO:0003677">
    <property type="term" value="F:DNA binding"/>
    <property type="evidence" value="ECO:0007669"/>
    <property type="project" value="InterPro"/>
</dbReference>
<dbReference type="Gene3D" id="3.40.50.300">
    <property type="entry name" value="P-loop containing nucleotide triphosphate hydrolases"/>
    <property type="match status" value="2"/>
</dbReference>